<gene>
    <name evidence="2" type="ORF">METZ01_LOCUS182370</name>
</gene>
<sequence length="356" mass="40493">MFPRKITSFIFIVIAPLVIWSCGSSAEYTSAKMAIEKSNWAEAEEYLFKALEVEPANAEVMVQIGYHVHAKKREWTEMNKMFNQAIDIDPSAKVLGRPVTEITKNYRSMFWAENYNKAIRKYNESRKSQDKSALQSAADMFNETLAIDPSEAQTYSILANCYYELGDSEKAVENAKKSHELMPNEFRSNYTLGQILALTGQKENAITYIEKAVEIEPNEQGAVKQLAGLYYETGLTEKSIKTFELAIKQEPDKAAKANLYFNLGVLHMQLKNFQDAEDNFMTAYDLNPNDTEALIGIAQTFENAEKWRRASKFYRELISLDPDNPEHYKGMARTLIKQGDPEGATRYLQKSKKVGG</sequence>
<dbReference type="SUPFAM" id="SSF48452">
    <property type="entry name" value="TPR-like"/>
    <property type="match status" value="2"/>
</dbReference>
<dbReference type="PANTHER" id="PTHR12558">
    <property type="entry name" value="CELL DIVISION CYCLE 16,23,27"/>
    <property type="match status" value="1"/>
</dbReference>
<dbReference type="InterPro" id="IPR056413">
    <property type="entry name" value="TPR_CcmH_CycH"/>
</dbReference>
<accession>A0A382CTP2</accession>
<proteinExistence type="predicted"/>
<dbReference type="PANTHER" id="PTHR12558:SF13">
    <property type="entry name" value="CELL DIVISION CYCLE PROTEIN 27 HOMOLOG"/>
    <property type="match status" value="1"/>
</dbReference>
<protein>
    <recommendedName>
        <fullName evidence="1">Cytochrome c-type biogenesis protein H TPR domain-containing protein</fullName>
    </recommendedName>
</protein>
<reference evidence="2" key="1">
    <citation type="submission" date="2018-05" db="EMBL/GenBank/DDBJ databases">
        <authorList>
            <person name="Lanie J.A."/>
            <person name="Ng W.-L."/>
            <person name="Kazmierczak K.M."/>
            <person name="Andrzejewski T.M."/>
            <person name="Davidsen T.M."/>
            <person name="Wayne K.J."/>
            <person name="Tettelin H."/>
            <person name="Glass J.I."/>
            <person name="Rusch D."/>
            <person name="Podicherti R."/>
            <person name="Tsui H.-C.T."/>
            <person name="Winkler M.E."/>
        </authorList>
    </citation>
    <scope>NUCLEOTIDE SEQUENCE</scope>
</reference>
<dbReference type="PROSITE" id="PS50005">
    <property type="entry name" value="TPR"/>
    <property type="match status" value="5"/>
</dbReference>
<dbReference type="PROSITE" id="PS50293">
    <property type="entry name" value="TPR_REGION"/>
    <property type="match status" value="1"/>
</dbReference>
<name>A0A382CTP2_9ZZZZ</name>
<dbReference type="SMART" id="SM00028">
    <property type="entry name" value="TPR"/>
    <property type="match status" value="6"/>
</dbReference>
<dbReference type="Pfam" id="PF13181">
    <property type="entry name" value="TPR_8"/>
    <property type="match status" value="2"/>
</dbReference>
<evidence type="ECO:0000259" key="1">
    <source>
        <dbReference type="Pfam" id="PF23914"/>
    </source>
</evidence>
<organism evidence="2">
    <name type="scientific">marine metagenome</name>
    <dbReference type="NCBI Taxonomy" id="408172"/>
    <lineage>
        <taxon>unclassified sequences</taxon>
        <taxon>metagenomes</taxon>
        <taxon>ecological metagenomes</taxon>
    </lineage>
</organism>
<dbReference type="AlphaFoldDB" id="A0A382CTP2"/>
<dbReference type="Gene3D" id="1.25.40.10">
    <property type="entry name" value="Tetratricopeptide repeat domain"/>
    <property type="match status" value="2"/>
</dbReference>
<evidence type="ECO:0000313" key="2">
    <source>
        <dbReference type="EMBL" id="SVB29516.1"/>
    </source>
</evidence>
<dbReference type="EMBL" id="UINC01036085">
    <property type="protein sequence ID" value="SVB29516.1"/>
    <property type="molecule type" value="Genomic_DNA"/>
</dbReference>
<feature type="domain" description="Cytochrome c-type biogenesis protein H TPR" evidence="1">
    <location>
        <begin position="234"/>
        <end position="352"/>
    </location>
</feature>
<dbReference type="InterPro" id="IPR011990">
    <property type="entry name" value="TPR-like_helical_dom_sf"/>
</dbReference>
<dbReference type="Pfam" id="PF23914">
    <property type="entry name" value="TPR_CcmH_CycH"/>
    <property type="match status" value="1"/>
</dbReference>
<dbReference type="InterPro" id="IPR019734">
    <property type="entry name" value="TPR_rpt"/>
</dbReference>